<evidence type="ECO:0000256" key="4">
    <source>
        <dbReference type="ARBA" id="ARBA00022679"/>
    </source>
</evidence>
<reference evidence="9" key="1">
    <citation type="submission" date="2020-12" db="EMBL/GenBank/DDBJ databases">
        <title>Bacterial taxonomy.</title>
        <authorList>
            <person name="Pan X."/>
        </authorList>
    </citation>
    <scope>NUCLEOTIDE SEQUENCE</scope>
    <source>
        <strain evidence="9">M0105</strain>
    </source>
</reference>
<protein>
    <submittedName>
        <fullName evidence="9">Class I SAM-dependent rRNA methyltransferase</fullName>
    </submittedName>
</protein>
<name>A0A8J7M5Q4_9RHOB</name>
<dbReference type="AlphaFoldDB" id="A0A8J7M5Q4"/>
<feature type="domain" description="S-adenosylmethionine-dependent methyltransferase" evidence="7">
    <location>
        <begin position="188"/>
        <end position="357"/>
    </location>
</feature>
<dbReference type="CDD" id="cd21153">
    <property type="entry name" value="PUA_RlmI"/>
    <property type="match status" value="1"/>
</dbReference>
<dbReference type="InterPro" id="IPR015947">
    <property type="entry name" value="PUA-like_sf"/>
</dbReference>
<dbReference type="InterPro" id="IPR036974">
    <property type="entry name" value="PUA_sf"/>
</dbReference>
<dbReference type="Gene3D" id="2.30.130.10">
    <property type="entry name" value="PUA domain"/>
    <property type="match status" value="1"/>
</dbReference>
<comment type="similarity">
    <text evidence="6">Belongs to the methyltransferase superfamily. RlmI family.</text>
</comment>
<gene>
    <name evidence="9" type="ORF">H0I76_07065</name>
</gene>
<sequence>MTEIADRPTVKLRPGKGRRLAEGAPWAFADEIAMDRRTRGLAPGTLVRIVDGDAVLGLAAFNPESKIAARLIDMDAEAVIGEDWFAARLSHALALRERLFDAPFYRLVHAEGDALPGLVIDRFGDAVVIQPNAAWVDRLLPEVEAALVAVTGCTRVVVNATARVRKLEGLDETLEVVRGTIDAPIPVGMNGATYLADLAGGQKTGLFYDQRPNHAFVAGLAGGMRVLDVFTHVGGFALAALAAGASEALAVDSSAPALELAEGGARLSGVSDRFATRRADAFAAMEALVAEGARFDVVVCDPPAFAPSKTALPQGLRAYERLARLGAGLVAPGGWLVLCSCSHAADPESFHRANARGIGRADRNAQLVHSGRAGPDHPSHMALPETSYLKAMVYRLG</sequence>
<dbReference type="PANTHER" id="PTHR42873">
    <property type="entry name" value="RIBOSOMAL RNA LARGE SUBUNIT METHYLTRANSFERASE"/>
    <property type="match status" value="1"/>
</dbReference>
<dbReference type="SUPFAM" id="SSF88697">
    <property type="entry name" value="PUA domain-like"/>
    <property type="match status" value="1"/>
</dbReference>
<evidence type="ECO:0000256" key="2">
    <source>
        <dbReference type="ARBA" id="ARBA00022490"/>
    </source>
</evidence>
<dbReference type="InterPro" id="IPR019614">
    <property type="entry name" value="SAM-dep_methyl-trfase"/>
</dbReference>
<dbReference type="SUPFAM" id="SSF53335">
    <property type="entry name" value="S-adenosyl-L-methionine-dependent methyltransferases"/>
    <property type="match status" value="1"/>
</dbReference>
<keyword evidence="5" id="KW-0949">S-adenosyl-L-methionine</keyword>
<evidence type="ECO:0000256" key="6">
    <source>
        <dbReference type="ARBA" id="ARBA00038091"/>
    </source>
</evidence>
<dbReference type="Pfam" id="PF10672">
    <property type="entry name" value="Methyltrans_SAM"/>
    <property type="match status" value="1"/>
</dbReference>
<dbReference type="Proteomes" id="UP000655420">
    <property type="component" value="Unassembled WGS sequence"/>
</dbReference>
<evidence type="ECO:0000259" key="8">
    <source>
        <dbReference type="Pfam" id="PF17785"/>
    </source>
</evidence>
<comment type="caution">
    <text evidence="9">The sequence shown here is derived from an EMBL/GenBank/DDBJ whole genome shotgun (WGS) entry which is preliminary data.</text>
</comment>
<dbReference type="GO" id="GO:0008168">
    <property type="term" value="F:methyltransferase activity"/>
    <property type="evidence" value="ECO:0007669"/>
    <property type="project" value="UniProtKB-KW"/>
</dbReference>
<dbReference type="GO" id="GO:0032259">
    <property type="term" value="P:methylation"/>
    <property type="evidence" value="ECO:0007669"/>
    <property type="project" value="UniProtKB-KW"/>
</dbReference>
<evidence type="ECO:0000256" key="1">
    <source>
        <dbReference type="ARBA" id="ARBA00004496"/>
    </source>
</evidence>
<dbReference type="Gene3D" id="3.30.750.80">
    <property type="entry name" value="RNA methyltransferase domain (HRMD) like"/>
    <property type="match status" value="1"/>
</dbReference>
<accession>A0A8J7M5Q4</accession>
<dbReference type="NCBIfam" id="NF046099">
    <property type="entry name" value="RSP_2647_MTase"/>
    <property type="match status" value="1"/>
</dbReference>
<dbReference type="CDD" id="cd02440">
    <property type="entry name" value="AdoMet_MTases"/>
    <property type="match status" value="1"/>
</dbReference>
<dbReference type="GO" id="GO:0005737">
    <property type="term" value="C:cytoplasm"/>
    <property type="evidence" value="ECO:0007669"/>
    <property type="project" value="UniProtKB-SubCell"/>
</dbReference>
<comment type="subcellular location">
    <subcellularLocation>
        <location evidence="1">Cytoplasm</location>
    </subcellularLocation>
</comment>
<dbReference type="RefSeq" id="WP_200608691.1">
    <property type="nucleotide sequence ID" value="NZ_JAEHHL010000002.1"/>
</dbReference>
<dbReference type="Gene3D" id="3.40.50.150">
    <property type="entry name" value="Vaccinia Virus protein VP39"/>
    <property type="match status" value="1"/>
</dbReference>
<dbReference type="GO" id="GO:0003723">
    <property type="term" value="F:RNA binding"/>
    <property type="evidence" value="ECO:0007669"/>
    <property type="project" value="InterPro"/>
</dbReference>
<evidence type="ECO:0000313" key="10">
    <source>
        <dbReference type="Proteomes" id="UP000655420"/>
    </source>
</evidence>
<keyword evidence="10" id="KW-1185">Reference proteome</keyword>
<keyword evidence="2" id="KW-0963">Cytoplasm</keyword>
<dbReference type="PANTHER" id="PTHR42873:SF1">
    <property type="entry name" value="S-ADENOSYLMETHIONINE-DEPENDENT METHYLTRANSFERASE DOMAIN-CONTAINING PROTEIN"/>
    <property type="match status" value="1"/>
</dbReference>
<keyword evidence="4" id="KW-0808">Transferase</keyword>
<evidence type="ECO:0000256" key="3">
    <source>
        <dbReference type="ARBA" id="ARBA00022603"/>
    </source>
</evidence>
<dbReference type="CDD" id="cd11572">
    <property type="entry name" value="RlmI_M_like"/>
    <property type="match status" value="1"/>
</dbReference>
<evidence type="ECO:0000259" key="7">
    <source>
        <dbReference type="Pfam" id="PF10672"/>
    </source>
</evidence>
<feature type="domain" description="RlmI-like PUA" evidence="8">
    <location>
        <begin position="10"/>
        <end position="72"/>
    </location>
</feature>
<dbReference type="InterPro" id="IPR029063">
    <property type="entry name" value="SAM-dependent_MTases_sf"/>
</dbReference>
<evidence type="ECO:0000256" key="5">
    <source>
        <dbReference type="ARBA" id="ARBA00022691"/>
    </source>
</evidence>
<organism evidence="9 10">
    <name type="scientific">Thermohalobaculum xanthum</name>
    <dbReference type="NCBI Taxonomy" id="2753746"/>
    <lineage>
        <taxon>Bacteria</taxon>
        <taxon>Pseudomonadati</taxon>
        <taxon>Pseudomonadota</taxon>
        <taxon>Alphaproteobacteria</taxon>
        <taxon>Rhodobacterales</taxon>
        <taxon>Paracoccaceae</taxon>
        <taxon>Thermohalobaculum</taxon>
    </lineage>
</organism>
<keyword evidence="3 9" id="KW-0489">Methyltransferase</keyword>
<dbReference type="EMBL" id="JAEHHL010000002">
    <property type="protein sequence ID" value="MBK0398944.1"/>
    <property type="molecule type" value="Genomic_DNA"/>
</dbReference>
<proteinExistence type="inferred from homology"/>
<dbReference type="InterPro" id="IPR041532">
    <property type="entry name" value="RlmI-like_PUA"/>
</dbReference>
<dbReference type="Pfam" id="PF17785">
    <property type="entry name" value="PUA_3"/>
    <property type="match status" value="1"/>
</dbReference>
<evidence type="ECO:0000313" key="9">
    <source>
        <dbReference type="EMBL" id="MBK0398944.1"/>
    </source>
</evidence>
<dbReference type="PROSITE" id="PS50890">
    <property type="entry name" value="PUA"/>
    <property type="match status" value="1"/>
</dbReference>